<dbReference type="PANTHER" id="PTHR43877:SF2">
    <property type="entry name" value="AMINOALKYLPHOSPHONATE N-ACETYLTRANSFERASE-RELATED"/>
    <property type="match status" value="1"/>
</dbReference>
<dbReference type="Pfam" id="PF13508">
    <property type="entry name" value="Acetyltransf_7"/>
    <property type="match status" value="1"/>
</dbReference>
<organism evidence="4">
    <name type="scientific">Pseudomonas peradeniyensis</name>
    <dbReference type="NCBI Taxonomy" id="2745488"/>
    <lineage>
        <taxon>Bacteria</taxon>
        <taxon>Pseudomonadati</taxon>
        <taxon>Pseudomonadota</taxon>
        <taxon>Gammaproteobacteria</taxon>
        <taxon>Pseudomonadales</taxon>
        <taxon>Pseudomonadaceae</taxon>
        <taxon>Pseudomonas</taxon>
    </lineage>
</organism>
<keyword evidence="1" id="KW-0808">Transferase</keyword>
<dbReference type="SUPFAM" id="SSF55729">
    <property type="entry name" value="Acyl-CoA N-acyltransferases (Nat)"/>
    <property type="match status" value="1"/>
</dbReference>
<gene>
    <name evidence="4" type="ORF">HU751_07265</name>
</gene>
<sequence length="165" mass="18151">MRTVVTLRPARVEDAGEIAGLVAEAYSPYIARIGRKPAPMLDDYAQVVRDDDVFVAMQARRIAGVVVVRREKGDLLLVNVAVRAACKGRGIGRHLLDFAEAHARAAGCAAIRLYTHERMTENIGIYQKLGYRETHRAEVDGFSRVFMCKPLAVSARRPADPGCDS</sequence>
<dbReference type="InterPro" id="IPR016181">
    <property type="entry name" value="Acyl_CoA_acyltransferase"/>
</dbReference>
<dbReference type="InterPro" id="IPR050832">
    <property type="entry name" value="Bact_Acetyltransf"/>
</dbReference>
<dbReference type="PANTHER" id="PTHR43877">
    <property type="entry name" value="AMINOALKYLPHOSPHONATE N-ACETYLTRANSFERASE-RELATED-RELATED"/>
    <property type="match status" value="1"/>
</dbReference>
<protein>
    <submittedName>
        <fullName evidence="4">GNAT family N-acetyltransferase</fullName>
    </submittedName>
</protein>
<feature type="domain" description="N-acetyltransferase" evidence="3">
    <location>
        <begin position="5"/>
        <end position="152"/>
    </location>
</feature>
<proteinExistence type="predicted"/>
<reference evidence="4" key="1">
    <citation type="journal article" date="2020" name="Microorganisms">
        <title>Reliable Identification of Environmental Pseudomonas Isolates Using the rpoD Gene.</title>
        <authorList>
            <consortium name="The Broad Institute Genome Sequencing Platform"/>
            <person name="Girard L."/>
            <person name="Lood C."/>
            <person name="Rokni-Zadeh H."/>
            <person name="van Noort V."/>
            <person name="Lavigne R."/>
            <person name="De Mot R."/>
        </authorList>
    </citation>
    <scope>NUCLEOTIDE SEQUENCE</scope>
    <source>
        <strain evidence="4">BW13M1</strain>
    </source>
</reference>
<dbReference type="InterPro" id="IPR000182">
    <property type="entry name" value="GNAT_dom"/>
</dbReference>
<evidence type="ECO:0000259" key="3">
    <source>
        <dbReference type="PROSITE" id="PS51186"/>
    </source>
</evidence>
<reference evidence="4" key="2">
    <citation type="submission" date="2020-07" db="EMBL/GenBank/DDBJ databases">
        <authorList>
            <person name="Lood C."/>
            <person name="Girard L."/>
        </authorList>
    </citation>
    <scope>NUCLEOTIDE SEQUENCE</scope>
    <source>
        <strain evidence="4">BW13M1</strain>
    </source>
</reference>
<dbReference type="AlphaFoldDB" id="A0A923K0C7"/>
<dbReference type="CDD" id="cd04301">
    <property type="entry name" value="NAT_SF"/>
    <property type="match status" value="1"/>
</dbReference>
<dbReference type="EMBL" id="JABWRJ010000006">
    <property type="protein sequence ID" value="MBC3445566.1"/>
    <property type="molecule type" value="Genomic_DNA"/>
</dbReference>
<evidence type="ECO:0000256" key="1">
    <source>
        <dbReference type="ARBA" id="ARBA00022679"/>
    </source>
</evidence>
<keyword evidence="2" id="KW-0012">Acyltransferase</keyword>
<dbReference type="PROSITE" id="PS51186">
    <property type="entry name" value="GNAT"/>
    <property type="match status" value="1"/>
</dbReference>
<dbReference type="RefSeq" id="WP_186732618.1">
    <property type="nucleotide sequence ID" value="NZ_JABWRJ020000001.1"/>
</dbReference>
<dbReference type="Gene3D" id="3.40.630.30">
    <property type="match status" value="1"/>
</dbReference>
<accession>A0A923K0C7</accession>
<evidence type="ECO:0000256" key="2">
    <source>
        <dbReference type="ARBA" id="ARBA00023315"/>
    </source>
</evidence>
<dbReference type="GO" id="GO:0016747">
    <property type="term" value="F:acyltransferase activity, transferring groups other than amino-acyl groups"/>
    <property type="evidence" value="ECO:0007669"/>
    <property type="project" value="InterPro"/>
</dbReference>
<name>A0A923K0C7_9PSED</name>
<comment type="caution">
    <text evidence="4">The sequence shown here is derived from an EMBL/GenBank/DDBJ whole genome shotgun (WGS) entry which is preliminary data.</text>
</comment>
<evidence type="ECO:0000313" key="4">
    <source>
        <dbReference type="EMBL" id="MBC3445566.1"/>
    </source>
</evidence>